<dbReference type="GO" id="GO:0016491">
    <property type="term" value="F:oxidoreductase activity"/>
    <property type="evidence" value="ECO:0007669"/>
    <property type="project" value="InterPro"/>
</dbReference>
<dbReference type="AlphaFoldDB" id="A0A4R3V0X1"/>
<dbReference type="SUPFAM" id="SSF51735">
    <property type="entry name" value="NAD(P)-binding Rossmann-fold domains"/>
    <property type="match status" value="1"/>
</dbReference>
<comment type="caution">
    <text evidence="2">The sequence shown here is derived from an EMBL/GenBank/DDBJ whole genome shotgun (WGS) entry which is preliminary data.</text>
</comment>
<organism evidence="2 3">
    <name type="scientific">Paracandidimonas soli</name>
    <dbReference type="NCBI Taxonomy" id="1917182"/>
    <lineage>
        <taxon>Bacteria</taxon>
        <taxon>Pseudomonadati</taxon>
        <taxon>Pseudomonadota</taxon>
        <taxon>Betaproteobacteria</taxon>
        <taxon>Burkholderiales</taxon>
        <taxon>Alcaligenaceae</taxon>
        <taxon>Paracandidimonas</taxon>
    </lineage>
</organism>
<proteinExistence type="predicted"/>
<name>A0A4R3V0X1_9BURK</name>
<dbReference type="InterPro" id="IPR008927">
    <property type="entry name" value="6-PGluconate_DH-like_C_sf"/>
</dbReference>
<dbReference type="RefSeq" id="WP_165972594.1">
    <property type="nucleotide sequence ID" value="NZ_JBHRVM010000001.1"/>
</dbReference>
<dbReference type="SUPFAM" id="SSF48179">
    <property type="entry name" value="6-phosphogluconate dehydrogenase C-terminal domain-like"/>
    <property type="match status" value="1"/>
</dbReference>
<gene>
    <name evidence="2" type="ORF">EV686_10659</name>
</gene>
<dbReference type="InterPro" id="IPR003421">
    <property type="entry name" value="Opine_DH"/>
</dbReference>
<keyword evidence="3" id="KW-1185">Reference proteome</keyword>
<feature type="domain" description="Opine dehydrogenase" evidence="1">
    <location>
        <begin position="186"/>
        <end position="323"/>
    </location>
</feature>
<reference evidence="2 3" key="1">
    <citation type="submission" date="2019-03" db="EMBL/GenBank/DDBJ databases">
        <title>Genomic Encyclopedia of Type Strains, Phase IV (KMG-IV): sequencing the most valuable type-strain genomes for metagenomic binning, comparative biology and taxonomic classification.</title>
        <authorList>
            <person name="Goeker M."/>
        </authorList>
    </citation>
    <scope>NUCLEOTIDE SEQUENCE [LARGE SCALE GENOMIC DNA]</scope>
    <source>
        <strain evidence="2 3">DSM 100048</strain>
    </source>
</reference>
<dbReference type="InterPro" id="IPR013328">
    <property type="entry name" value="6PGD_dom2"/>
</dbReference>
<dbReference type="Gene3D" id="1.10.1040.10">
    <property type="entry name" value="N-(1-d-carboxylethyl)-l-norvaline Dehydrogenase, domain 2"/>
    <property type="match status" value="1"/>
</dbReference>
<accession>A0A4R3V0X1</accession>
<dbReference type="Pfam" id="PF02317">
    <property type="entry name" value="Octopine_DH"/>
    <property type="match status" value="1"/>
</dbReference>
<evidence type="ECO:0000313" key="2">
    <source>
        <dbReference type="EMBL" id="TCU97180.1"/>
    </source>
</evidence>
<dbReference type="EMBL" id="SMBX01000006">
    <property type="protein sequence ID" value="TCU97180.1"/>
    <property type="molecule type" value="Genomic_DNA"/>
</dbReference>
<dbReference type="Proteomes" id="UP000294692">
    <property type="component" value="Unassembled WGS sequence"/>
</dbReference>
<dbReference type="Gene3D" id="3.40.50.720">
    <property type="entry name" value="NAD(P)-binding Rossmann-like Domain"/>
    <property type="match status" value="1"/>
</dbReference>
<dbReference type="InterPro" id="IPR036291">
    <property type="entry name" value="NAD(P)-bd_dom_sf"/>
</dbReference>
<evidence type="ECO:0000259" key="1">
    <source>
        <dbReference type="Pfam" id="PF02317"/>
    </source>
</evidence>
<protein>
    <submittedName>
        <fullName evidence="2">Ketopantoate reductase</fullName>
    </submittedName>
</protein>
<evidence type="ECO:0000313" key="3">
    <source>
        <dbReference type="Proteomes" id="UP000294692"/>
    </source>
</evidence>
<sequence>MTASKRKAAILGAGPIGCATAAHMAAQGREAALWSPTGSRVRIDNGKAYFRTKGALDAEVCVDWLDDLGLLTDFDEIIICLPGNLYQDILPDALPHLRSGQTVLVSSALSLVTLWLSDQAQALGKRLRVGGWSTTATTAHFEADGRLHLNELRGAIGLSSARPEDGAALLQASEHMLGARFVRDASPLASAIANINPIAHAAEVIPNLSRMVRGEDWPLFGCFGIEVGRLAQRLDDERLAIGAHFGFTLRSLAEHYHRSYHVPLGPLHEIAAAIEAAGKGPLGPKRLEHRYVLEDMPFGLAFQERLAQLAGIPCTAHSSALTVLEIVYDRDLRNANFLLDALLPDARALAALAGNAGPRCDSGQDTSREAFPA</sequence>